<evidence type="ECO:0000256" key="7">
    <source>
        <dbReference type="SAM" id="MobiDB-lite"/>
    </source>
</evidence>
<dbReference type="Pfam" id="PF02770">
    <property type="entry name" value="Acyl-CoA_dh_M"/>
    <property type="match status" value="1"/>
</dbReference>
<dbReference type="SUPFAM" id="SSF47203">
    <property type="entry name" value="Acyl-CoA dehydrogenase C-terminal domain-like"/>
    <property type="match status" value="1"/>
</dbReference>
<dbReference type="GO" id="GO:0005886">
    <property type="term" value="C:plasma membrane"/>
    <property type="evidence" value="ECO:0007669"/>
    <property type="project" value="TreeGrafter"/>
</dbReference>
<dbReference type="GO" id="GO:0016627">
    <property type="term" value="F:oxidoreductase activity, acting on the CH-CH group of donors"/>
    <property type="evidence" value="ECO:0007669"/>
    <property type="project" value="InterPro"/>
</dbReference>
<dbReference type="OrthoDB" id="5179760at2"/>
<dbReference type="InterPro" id="IPR052161">
    <property type="entry name" value="Mycobact_Acyl-CoA_DH"/>
</dbReference>
<evidence type="ECO:0000256" key="6">
    <source>
        <dbReference type="RuleBase" id="RU362125"/>
    </source>
</evidence>
<comment type="cofactor">
    <cofactor evidence="1 6">
        <name>FAD</name>
        <dbReference type="ChEBI" id="CHEBI:57692"/>
    </cofactor>
</comment>
<dbReference type="PANTHER" id="PTHR43292:SF3">
    <property type="entry name" value="ACYL-COA DEHYDROGENASE FADE29"/>
    <property type="match status" value="1"/>
</dbReference>
<dbReference type="AlphaFoldDB" id="A0A417Y0R8"/>
<dbReference type="InterPro" id="IPR009100">
    <property type="entry name" value="AcylCoA_DH/oxidase_NM_dom_sf"/>
</dbReference>
<accession>A0A417Y0R8</accession>
<evidence type="ECO:0000256" key="2">
    <source>
        <dbReference type="ARBA" id="ARBA00009347"/>
    </source>
</evidence>
<keyword evidence="3 6" id="KW-0285">Flavoprotein</keyword>
<reference evidence="11 12" key="1">
    <citation type="submission" date="2018-09" db="EMBL/GenBank/DDBJ databases">
        <title>Genome sequencing of Nocardioides immobilis CCTCC AB 2017083 for comparison to Nocardioides silvaticus.</title>
        <authorList>
            <person name="Li C."/>
            <person name="Wang G."/>
        </authorList>
    </citation>
    <scope>NUCLEOTIDE SEQUENCE [LARGE SCALE GENOMIC DNA]</scope>
    <source>
        <strain evidence="11 12">CCTCC AB 2017083</strain>
    </source>
</reference>
<dbReference type="InterPro" id="IPR006091">
    <property type="entry name" value="Acyl-CoA_Oxase/DH_mid-dom"/>
</dbReference>
<dbReference type="GO" id="GO:0050660">
    <property type="term" value="F:flavin adenine dinucleotide binding"/>
    <property type="evidence" value="ECO:0007669"/>
    <property type="project" value="InterPro"/>
</dbReference>
<evidence type="ECO:0000313" key="12">
    <source>
        <dbReference type="Proteomes" id="UP000283644"/>
    </source>
</evidence>
<name>A0A417Y0R8_9ACTN</name>
<dbReference type="InterPro" id="IPR046373">
    <property type="entry name" value="Acyl-CoA_Oxase/DH_mid-dom_sf"/>
</dbReference>
<evidence type="ECO:0000313" key="11">
    <source>
        <dbReference type="EMBL" id="RHW26250.1"/>
    </source>
</evidence>
<dbReference type="InterPro" id="IPR036250">
    <property type="entry name" value="AcylCo_DH-like_C"/>
</dbReference>
<evidence type="ECO:0000256" key="3">
    <source>
        <dbReference type="ARBA" id="ARBA00022630"/>
    </source>
</evidence>
<evidence type="ECO:0000256" key="1">
    <source>
        <dbReference type="ARBA" id="ARBA00001974"/>
    </source>
</evidence>
<dbReference type="Gene3D" id="1.20.140.10">
    <property type="entry name" value="Butyryl-CoA Dehydrogenase, subunit A, domain 3"/>
    <property type="match status" value="1"/>
</dbReference>
<dbReference type="InterPro" id="IPR009075">
    <property type="entry name" value="AcylCo_DH/oxidase_C"/>
</dbReference>
<proteinExistence type="inferred from homology"/>
<evidence type="ECO:0000259" key="9">
    <source>
        <dbReference type="Pfam" id="PF02770"/>
    </source>
</evidence>
<dbReference type="SUPFAM" id="SSF56645">
    <property type="entry name" value="Acyl-CoA dehydrogenase NM domain-like"/>
    <property type="match status" value="1"/>
</dbReference>
<dbReference type="Gene3D" id="1.10.540.10">
    <property type="entry name" value="Acyl-CoA dehydrogenase/oxidase, N-terminal domain"/>
    <property type="match status" value="1"/>
</dbReference>
<feature type="domain" description="Acyl-CoA oxidase/dehydrogenase middle" evidence="9">
    <location>
        <begin position="152"/>
        <end position="245"/>
    </location>
</feature>
<feature type="domain" description="Acyl-CoA dehydrogenase/oxidase N-terminal" evidence="10">
    <location>
        <begin position="34"/>
        <end position="148"/>
    </location>
</feature>
<gene>
    <name evidence="11" type="ORF">D0Z08_14870</name>
</gene>
<evidence type="ECO:0000256" key="4">
    <source>
        <dbReference type="ARBA" id="ARBA00022827"/>
    </source>
</evidence>
<dbReference type="EMBL" id="QXGH01000018">
    <property type="protein sequence ID" value="RHW26250.1"/>
    <property type="molecule type" value="Genomic_DNA"/>
</dbReference>
<comment type="similarity">
    <text evidence="2 6">Belongs to the acyl-CoA dehydrogenase family.</text>
</comment>
<keyword evidence="5 6" id="KW-0560">Oxidoreductase</keyword>
<feature type="region of interest" description="Disordered" evidence="7">
    <location>
        <begin position="1"/>
        <end position="24"/>
    </location>
</feature>
<dbReference type="Proteomes" id="UP000283644">
    <property type="component" value="Unassembled WGS sequence"/>
</dbReference>
<sequence>MRALELPAPPRVISHPSRPRSLPVDLSYPADSERYREKVRAKLQEILPQDWKGLGALSESEAHEFATWWRGVLRDHRLLAPDWPTEYGGQGLTLLERSILAEELMKVGAPQYPLPNDSISLVLLAPTLLYFGSSEQKARFLPGTLSGEYVWAQGYSEPDAGSDLFSLRTKAERVGDKWQLTGQKTWQTAGTTANWIFVLARTDPTSRGAKGLSFFLLPLDQPGITVRGIRNMVGQLDFAEVFFDKAEALDAHLVGGEGNGAKVALGLLGFERGAGGMAAVAAARIELDRLVRLARDRGLHRDASIRRRVASSYAEVHVMRCLALRSLAMGLNDEPPGAESSITKILASQHRQRVSELSVDVLGPDAVSFDGPVGHELQKPQPLGTDALSSGVWIQDALQSRPATIYGGALQIQRNTIGERVLGLPRDPRPSPSNNTRP</sequence>
<dbReference type="Gene3D" id="2.40.110.10">
    <property type="entry name" value="Butyryl-CoA Dehydrogenase, subunit A, domain 2"/>
    <property type="match status" value="1"/>
</dbReference>
<dbReference type="InterPro" id="IPR013786">
    <property type="entry name" value="AcylCoA_DH/ox_N"/>
</dbReference>
<dbReference type="Pfam" id="PF02771">
    <property type="entry name" value="Acyl-CoA_dh_N"/>
    <property type="match status" value="1"/>
</dbReference>
<evidence type="ECO:0000259" key="10">
    <source>
        <dbReference type="Pfam" id="PF02771"/>
    </source>
</evidence>
<keyword evidence="4 6" id="KW-0274">FAD</keyword>
<keyword evidence="12" id="KW-1185">Reference proteome</keyword>
<dbReference type="Pfam" id="PF00441">
    <property type="entry name" value="Acyl-CoA_dh_1"/>
    <property type="match status" value="1"/>
</dbReference>
<organism evidence="11 12">
    <name type="scientific">Nocardioides immobilis</name>
    <dbReference type="NCBI Taxonomy" id="2049295"/>
    <lineage>
        <taxon>Bacteria</taxon>
        <taxon>Bacillati</taxon>
        <taxon>Actinomycetota</taxon>
        <taxon>Actinomycetes</taxon>
        <taxon>Propionibacteriales</taxon>
        <taxon>Nocardioidaceae</taxon>
        <taxon>Nocardioides</taxon>
    </lineage>
</organism>
<protein>
    <submittedName>
        <fullName evidence="11">Acyl-CoA dehydrogenase</fullName>
    </submittedName>
</protein>
<dbReference type="PANTHER" id="PTHR43292">
    <property type="entry name" value="ACYL-COA DEHYDROGENASE"/>
    <property type="match status" value="1"/>
</dbReference>
<evidence type="ECO:0000259" key="8">
    <source>
        <dbReference type="Pfam" id="PF00441"/>
    </source>
</evidence>
<comment type="caution">
    <text evidence="11">The sequence shown here is derived from an EMBL/GenBank/DDBJ whole genome shotgun (WGS) entry which is preliminary data.</text>
</comment>
<feature type="domain" description="Acyl-CoA dehydrogenase/oxidase C-terminal" evidence="8">
    <location>
        <begin position="258"/>
        <end position="422"/>
    </location>
</feature>
<evidence type="ECO:0000256" key="5">
    <source>
        <dbReference type="ARBA" id="ARBA00023002"/>
    </source>
</evidence>
<dbReference type="InterPro" id="IPR037069">
    <property type="entry name" value="AcylCoA_DH/ox_N_sf"/>
</dbReference>